<protein>
    <submittedName>
        <fullName evidence="4">Damage-inducible protein DinB</fullName>
    </submittedName>
</protein>
<dbReference type="InterPro" id="IPR007837">
    <property type="entry name" value="DinB"/>
</dbReference>
<evidence type="ECO:0000256" key="1">
    <source>
        <dbReference type="ARBA" id="ARBA00008635"/>
    </source>
</evidence>
<accession>A0A5M8QWY3</accession>
<sequence length="174" mass="19953">MENSSMNTVLPKTTTVVITPEALLEHWQGHRRLTKRMLEIFPENEFYTFSIGGMRTYAQLTMEMTDLALPGIKGIATGDWSGYGDSGDNTHSTAPKTKKEVLEKWDFITDQINAYWPQIAPERYQEVEKAFGQFEAPIYGTLLYLIDNEIHHRAQGYVYLRALGTEPPAFWDRS</sequence>
<keyword evidence="2 3" id="KW-0479">Metal-binding</keyword>
<feature type="binding site" evidence="3">
    <location>
        <position position="152"/>
    </location>
    <ligand>
        <name>a divalent metal cation</name>
        <dbReference type="ChEBI" id="CHEBI:60240"/>
    </ligand>
</feature>
<dbReference type="InterPro" id="IPR034660">
    <property type="entry name" value="DinB/YfiT-like"/>
</dbReference>
<dbReference type="SUPFAM" id="SSF109854">
    <property type="entry name" value="DinB/YfiT-like putative metalloenzymes"/>
    <property type="match status" value="1"/>
</dbReference>
<dbReference type="AlphaFoldDB" id="A0A5M8QWY3"/>
<evidence type="ECO:0000256" key="2">
    <source>
        <dbReference type="ARBA" id="ARBA00022723"/>
    </source>
</evidence>
<dbReference type="Pfam" id="PF05163">
    <property type="entry name" value="DinB"/>
    <property type="match status" value="1"/>
</dbReference>
<comment type="caution">
    <text evidence="4">The sequence shown here is derived from an EMBL/GenBank/DDBJ whole genome shotgun (WGS) entry which is preliminary data.</text>
</comment>
<dbReference type="Gene3D" id="1.20.120.450">
    <property type="entry name" value="dinb family like domain"/>
    <property type="match status" value="1"/>
</dbReference>
<evidence type="ECO:0000256" key="3">
    <source>
        <dbReference type="PIRSR" id="PIRSR607837-1"/>
    </source>
</evidence>
<dbReference type="OrthoDB" id="119432at2"/>
<gene>
    <name evidence="4" type="ORF">FEM33_10450</name>
</gene>
<dbReference type="GO" id="GO:0046872">
    <property type="term" value="F:metal ion binding"/>
    <property type="evidence" value="ECO:0007669"/>
    <property type="project" value="UniProtKB-KW"/>
</dbReference>
<comment type="similarity">
    <text evidence="1">Belongs to the DinB family.</text>
</comment>
<organism evidence="4 5">
    <name type="scientific">Dyadobacter flavalbus</name>
    <dbReference type="NCBI Taxonomy" id="2579942"/>
    <lineage>
        <taxon>Bacteria</taxon>
        <taxon>Pseudomonadati</taxon>
        <taxon>Bacteroidota</taxon>
        <taxon>Cytophagia</taxon>
        <taxon>Cytophagales</taxon>
        <taxon>Spirosomataceae</taxon>
        <taxon>Dyadobacter</taxon>
    </lineage>
</organism>
<evidence type="ECO:0000313" key="4">
    <source>
        <dbReference type="EMBL" id="KAA6439861.1"/>
    </source>
</evidence>
<dbReference type="EMBL" id="VBSN01000030">
    <property type="protein sequence ID" value="KAA6439861.1"/>
    <property type="molecule type" value="Genomic_DNA"/>
</dbReference>
<reference evidence="4 5" key="1">
    <citation type="submission" date="2019-05" db="EMBL/GenBank/DDBJ databases">
        <authorList>
            <person name="Qu J.-H."/>
        </authorList>
    </citation>
    <scope>NUCLEOTIDE SEQUENCE [LARGE SCALE GENOMIC DNA]</scope>
    <source>
        <strain evidence="4 5">NS28</strain>
    </source>
</reference>
<dbReference type="Proteomes" id="UP000323994">
    <property type="component" value="Unassembled WGS sequence"/>
</dbReference>
<evidence type="ECO:0000313" key="5">
    <source>
        <dbReference type="Proteomes" id="UP000323994"/>
    </source>
</evidence>
<name>A0A5M8QWY3_9BACT</name>
<proteinExistence type="inferred from homology"/>
<keyword evidence="5" id="KW-1185">Reference proteome</keyword>